<reference evidence="3" key="1">
    <citation type="journal article" date="2013" name="Genome Announc.">
        <title>Draft genome sequence of the ascomycete Phaeoacremonium aleophilum strain UCR-PA7, a causal agent of the esca disease complex in grapevines.</title>
        <authorList>
            <person name="Blanco-Ulate B."/>
            <person name="Rolshausen P."/>
            <person name="Cantu D."/>
        </authorList>
    </citation>
    <scope>NUCLEOTIDE SEQUENCE [LARGE SCALE GENOMIC DNA]</scope>
    <source>
        <strain evidence="3">UCR-PA7</strain>
    </source>
</reference>
<dbReference type="AlphaFoldDB" id="R8BLA4"/>
<evidence type="ECO:0000256" key="1">
    <source>
        <dbReference type="SAM" id="Phobius"/>
    </source>
</evidence>
<keyword evidence="1" id="KW-0812">Transmembrane</keyword>
<dbReference type="HOGENOM" id="CLU_044758_1_0_1"/>
<keyword evidence="1" id="KW-1133">Transmembrane helix</keyword>
<evidence type="ECO:0000313" key="2">
    <source>
        <dbReference type="EMBL" id="EOO00040.1"/>
    </source>
</evidence>
<dbReference type="RefSeq" id="XP_007915201.1">
    <property type="nucleotide sequence ID" value="XM_007917010.1"/>
</dbReference>
<protein>
    <recommendedName>
        <fullName evidence="4">Chorismate synthase protein</fullName>
    </recommendedName>
</protein>
<evidence type="ECO:0000313" key="3">
    <source>
        <dbReference type="Proteomes" id="UP000014074"/>
    </source>
</evidence>
<keyword evidence="3" id="KW-1185">Reference proteome</keyword>
<dbReference type="GeneID" id="19324937"/>
<dbReference type="eggNOG" id="KOG4253">
    <property type="taxonomic scope" value="Eukaryota"/>
</dbReference>
<dbReference type="PANTHER" id="PTHR39470">
    <property type="entry name" value="CHROMOSOME 10, WHOLE GENOME SHOTGUN SEQUENCE"/>
    <property type="match status" value="1"/>
</dbReference>
<organism evidence="2 3">
    <name type="scientific">Phaeoacremonium minimum (strain UCR-PA7)</name>
    <name type="common">Esca disease fungus</name>
    <name type="synonym">Togninia minima</name>
    <dbReference type="NCBI Taxonomy" id="1286976"/>
    <lineage>
        <taxon>Eukaryota</taxon>
        <taxon>Fungi</taxon>
        <taxon>Dikarya</taxon>
        <taxon>Ascomycota</taxon>
        <taxon>Pezizomycotina</taxon>
        <taxon>Sordariomycetes</taxon>
        <taxon>Sordariomycetidae</taxon>
        <taxon>Togniniales</taxon>
        <taxon>Togniniaceae</taxon>
        <taxon>Phaeoacremonium</taxon>
    </lineage>
</organism>
<feature type="transmembrane region" description="Helical" evidence="1">
    <location>
        <begin position="225"/>
        <end position="244"/>
    </location>
</feature>
<dbReference type="Proteomes" id="UP000014074">
    <property type="component" value="Unassembled WGS sequence"/>
</dbReference>
<feature type="transmembrane region" description="Helical" evidence="1">
    <location>
        <begin position="6"/>
        <end position="27"/>
    </location>
</feature>
<dbReference type="PANTHER" id="PTHR39470:SF1">
    <property type="entry name" value="CHORISMATE SYNTHASE PROTEIN"/>
    <property type="match status" value="1"/>
</dbReference>
<feature type="transmembrane region" description="Helical" evidence="1">
    <location>
        <begin position="48"/>
        <end position="71"/>
    </location>
</feature>
<accession>R8BLA4</accession>
<keyword evidence="1" id="KW-0472">Membrane</keyword>
<proteinExistence type="predicted"/>
<dbReference type="OrthoDB" id="4218123at2759"/>
<name>R8BLA4_PHAM7</name>
<feature type="transmembrane region" description="Helical" evidence="1">
    <location>
        <begin position="152"/>
        <end position="172"/>
    </location>
</feature>
<evidence type="ECO:0008006" key="4">
    <source>
        <dbReference type="Google" id="ProtNLM"/>
    </source>
</evidence>
<dbReference type="EMBL" id="KB933118">
    <property type="protein sequence ID" value="EOO00040.1"/>
    <property type="molecule type" value="Genomic_DNA"/>
</dbReference>
<sequence>MAIPWSSIKSLLIFFGPIIVPRALSYYRSVRNAPRVQGLAVRPLPPKAARSLAILFVIAVLFLIKTIPILAPENVFTRTQSRLQIPTDVLFTRLSALRPNNSLTPQDEALRARFVNLESRLLYLQFGPDVLANCPFCAADEPRSYLYYALPALAWPHLLNLVVLALVTSTLVSGREGAQWRTTATIAAAAVGLADAYAVSVYPYQGNARALRLAETDFFFWRARTYRHLALAGLDALLGWLLWLSATNRAFASPPSTAERLESLSRALGSVKSKISAAGIVKNTASRDEELRGASQVYWNHEVRMMGEVMEEREVIEGVNDALQNRVNMEAMSRDADTYANAVLEPLQSTFRQTK</sequence>
<dbReference type="KEGG" id="tmn:UCRPA7_4482"/>
<gene>
    <name evidence="2" type="ORF">UCRPA7_4482</name>
</gene>
<feature type="transmembrane region" description="Helical" evidence="1">
    <location>
        <begin position="184"/>
        <end position="205"/>
    </location>
</feature>